<reference evidence="2" key="1">
    <citation type="submission" date="2021-06" db="EMBL/GenBank/DDBJ databases">
        <authorList>
            <person name="Kallberg Y."/>
            <person name="Tangrot J."/>
            <person name="Rosling A."/>
        </authorList>
    </citation>
    <scope>NUCLEOTIDE SEQUENCE</scope>
    <source>
        <strain evidence="2">IN212</strain>
    </source>
</reference>
<feature type="region of interest" description="Disordered" evidence="1">
    <location>
        <begin position="155"/>
        <end position="176"/>
    </location>
</feature>
<name>A0A9N9CUL3_9GLOM</name>
<gene>
    <name evidence="2" type="ORF">RFULGI_LOCUS7001</name>
</gene>
<accession>A0A9N9CUL3</accession>
<comment type="caution">
    <text evidence="2">The sequence shown here is derived from an EMBL/GenBank/DDBJ whole genome shotgun (WGS) entry which is preliminary data.</text>
</comment>
<evidence type="ECO:0000313" key="2">
    <source>
        <dbReference type="EMBL" id="CAG8611702.1"/>
    </source>
</evidence>
<protein>
    <submittedName>
        <fullName evidence="2">2543_t:CDS:1</fullName>
    </submittedName>
</protein>
<dbReference type="EMBL" id="CAJVPZ010009682">
    <property type="protein sequence ID" value="CAG8611702.1"/>
    <property type="molecule type" value="Genomic_DNA"/>
</dbReference>
<keyword evidence="3" id="KW-1185">Reference proteome</keyword>
<dbReference type="Proteomes" id="UP000789396">
    <property type="component" value="Unassembled WGS sequence"/>
</dbReference>
<feature type="compositionally biased region" description="Low complexity" evidence="1">
    <location>
        <begin position="199"/>
        <end position="214"/>
    </location>
</feature>
<sequence>KISKKFYQGSSLGPKTSTLSLQASVENLASKFLLDFFFATTNFNASISTTNNLITNTLQQNGNKTKEKMDDILDTPNDEKKMGKSDNNWEGNMNELAQQIQEMKIGYNKLAAQLTTQAEANNPRTRPPARVTTMVTCYKYSKKGYYARECLTEREAPVPSERRPAQPSHTLRHEVEANYGNINADYDLEREVFARERYQPYQRQNNNRPPNSESQWEDRLRNRNNVNIQPRKTRETYPIINDDDLMQYLEEKISKMNVSKELNDEQQKEAKEMLKKEKEVFA</sequence>
<proteinExistence type="predicted"/>
<organism evidence="2 3">
    <name type="scientific">Racocetra fulgida</name>
    <dbReference type="NCBI Taxonomy" id="60492"/>
    <lineage>
        <taxon>Eukaryota</taxon>
        <taxon>Fungi</taxon>
        <taxon>Fungi incertae sedis</taxon>
        <taxon>Mucoromycota</taxon>
        <taxon>Glomeromycotina</taxon>
        <taxon>Glomeromycetes</taxon>
        <taxon>Diversisporales</taxon>
        <taxon>Gigasporaceae</taxon>
        <taxon>Racocetra</taxon>
    </lineage>
</organism>
<feature type="compositionally biased region" description="Basic and acidic residues" evidence="1">
    <location>
        <begin position="261"/>
        <end position="282"/>
    </location>
</feature>
<feature type="region of interest" description="Disordered" evidence="1">
    <location>
        <begin position="198"/>
        <end position="232"/>
    </location>
</feature>
<feature type="compositionally biased region" description="Basic and acidic residues" evidence="1">
    <location>
        <begin position="155"/>
        <end position="164"/>
    </location>
</feature>
<dbReference type="AlphaFoldDB" id="A0A9N9CUL3"/>
<evidence type="ECO:0000313" key="3">
    <source>
        <dbReference type="Proteomes" id="UP000789396"/>
    </source>
</evidence>
<feature type="non-terminal residue" evidence="2">
    <location>
        <position position="1"/>
    </location>
</feature>
<dbReference type="OrthoDB" id="2436666at2759"/>
<feature type="region of interest" description="Disordered" evidence="1">
    <location>
        <begin position="259"/>
        <end position="282"/>
    </location>
</feature>
<evidence type="ECO:0000256" key="1">
    <source>
        <dbReference type="SAM" id="MobiDB-lite"/>
    </source>
</evidence>
<feature type="compositionally biased region" description="Basic and acidic residues" evidence="1">
    <location>
        <begin position="64"/>
        <end position="84"/>
    </location>
</feature>
<feature type="region of interest" description="Disordered" evidence="1">
    <location>
        <begin position="62"/>
        <end position="89"/>
    </location>
</feature>